<evidence type="ECO:0000256" key="1">
    <source>
        <dbReference type="SAM" id="Phobius"/>
    </source>
</evidence>
<evidence type="ECO:0000313" key="3">
    <source>
        <dbReference type="EMBL" id="MBZ7987727.1"/>
    </source>
</evidence>
<comment type="caution">
    <text evidence="3">The sequence shown here is derived from an EMBL/GenBank/DDBJ whole genome shotgun (WGS) entry which is preliminary data.</text>
</comment>
<protein>
    <submittedName>
        <fullName evidence="3">Lysophospholipid acyltransferase family protein</fullName>
    </submittedName>
</protein>
<reference evidence="3 4" key="1">
    <citation type="submission" date="2020-07" db="EMBL/GenBank/DDBJ databases">
        <title>Transfer of Campylobacter canadensis to the novel genus Avispirillum gen. nov., that also includes two novel species recovered from migratory waterfowl: Avispirillum anseris sp. nov. and Avispirillum brantae sp. nov.</title>
        <authorList>
            <person name="Miller W.G."/>
            <person name="Chapman M.H."/>
            <person name="Yee E."/>
            <person name="Inglis G.D."/>
        </authorList>
    </citation>
    <scope>NUCLEOTIDE SEQUENCE [LARGE SCALE GENOMIC DNA]</scope>
    <source>
        <strain evidence="3 4">L283</strain>
    </source>
</reference>
<keyword evidence="3" id="KW-0012">Acyltransferase</keyword>
<accession>A0ABS7WTT4</accession>
<evidence type="ECO:0000259" key="2">
    <source>
        <dbReference type="Pfam" id="PF04028"/>
    </source>
</evidence>
<dbReference type="CDD" id="cd07983">
    <property type="entry name" value="LPLAT_DUF374-like"/>
    <property type="match status" value="1"/>
</dbReference>
<feature type="domain" description="DUF374" evidence="2">
    <location>
        <begin position="65"/>
        <end position="128"/>
    </location>
</feature>
<dbReference type="Proteomes" id="UP000786183">
    <property type="component" value="Unassembled WGS sequence"/>
</dbReference>
<name>A0ABS7WTT4_9BACT</name>
<organism evidence="3 4">
    <name type="scientific">Campylobacter canadensis</name>
    <dbReference type="NCBI Taxonomy" id="449520"/>
    <lineage>
        <taxon>Bacteria</taxon>
        <taxon>Pseudomonadati</taxon>
        <taxon>Campylobacterota</taxon>
        <taxon>Epsilonproteobacteria</taxon>
        <taxon>Campylobacterales</taxon>
        <taxon>Campylobacteraceae</taxon>
        <taxon>Campylobacter</taxon>
    </lineage>
</organism>
<sequence>MAKFKIKLLAFLIFIILKMLFLTCKKKYFGQKYLPSEPCVVLFWHGKLAMMAFIFHFLKKNGYKKTPYVLISNHKDGELIASVMEFFNIKAVRGSTYDEPIKALKQIQEIIKSGNDVYITPDGPRGPYHSVSLGSYKLAVKKNLNVVLMSNSANRFYQAKSWDKMILAKPFSKIAFIISKPIKLKEENALNDILNNFDILDKELNKEGFYA</sequence>
<dbReference type="SUPFAM" id="SSF69593">
    <property type="entry name" value="Glycerol-3-phosphate (1)-acyltransferase"/>
    <property type="match status" value="1"/>
</dbReference>
<keyword evidence="1" id="KW-0812">Transmembrane</keyword>
<dbReference type="GO" id="GO:0016746">
    <property type="term" value="F:acyltransferase activity"/>
    <property type="evidence" value="ECO:0007669"/>
    <property type="project" value="UniProtKB-KW"/>
</dbReference>
<dbReference type="EMBL" id="JACGBB010000013">
    <property type="protein sequence ID" value="MBZ7987727.1"/>
    <property type="molecule type" value="Genomic_DNA"/>
</dbReference>
<keyword evidence="1" id="KW-0472">Membrane</keyword>
<evidence type="ECO:0000313" key="4">
    <source>
        <dbReference type="Proteomes" id="UP000786183"/>
    </source>
</evidence>
<keyword evidence="3" id="KW-0808">Transferase</keyword>
<dbReference type="RefSeq" id="WP_172231972.1">
    <property type="nucleotide sequence ID" value="NZ_CP035946.1"/>
</dbReference>
<keyword evidence="4" id="KW-1185">Reference proteome</keyword>
<gene>
    <name evidence="3" type="ORF">AVCANL283_06385</name>
</gene>
<proteinExistence type="predicted"/>
<keyword evidence="1" id="KW-1133">Transmembrane helix</keyword>
<dbReference type="InterPro" id="IPR007172">
    <property type="entry name" value="DUF374"/>
</dbReference>
<feature type="transmembrane region" description="Helical" evidence="1">
    <location>
        <begin position="41"/>
        <end position="58"/>
    </location>
</feature>
<dbReference type="Pfam" id="PF04028">
    <property type="entry name" value="DUF374"/>
    <property type="match status" value="1"/>
</dbReference>